<name>A0ABY3SJ55_9BACL</name>
<evidence type="ECO:0000313" key="4">
    <source>
        <dbReference type="Proteomes" id="UP001649230"/>
    </source>
</evidence>
<feature type="compositionally biased region" description="Basic and acidic residues" evidence="1">
    <location>
        <begin position="12"/>
        <end position="24"/>
    </location>
</feature>
<dbReference type="SUPFAM" id="SSF51261">
    <property type="entry name" value="Duplicated hybrid motif"/>
    <property type="match status" value="1"/>
</dbReference>
<sequence>MGSTGQSTGNHLHFEVRINEKPVDPKPYLR</sequence>
<accession>A0ABY3SJ55</accession>
<dbReference type="InterPro" id="IPR016047">
    <property type="entry name" value="M23ase_b-sheet_dom"/>
</dbReference>
<keyword evidence="4" id="KW-1185">Reference proteome</keyword>
<feature type="compositionally biased region" description="Polar residues" evidence="1">
    <location>
        <begin position="1"/>
        <end position="10"/>
    </location>
</feature>
<evidence type="ECO:0000259" key="2">
    <source>
        <dbReference type="Pfam" id="PF01551"/>
    </source>
</evidence>
<reference evidence="3 4" key="1">
    <citation type="journal article" date="2024" name="Int. J. Syst. Evol. Microbiol.">
        <title>Paenibacillus hexagrammi sp. nov., a novel bacterium isolated from the gut content of Hexagrammos agrammus.</title>
        <authorList>
            <person name="Jung H.K."/>
            <person name="Kim D.G."/>
            <person name="Zin H."/>
            <person name="Park J."/>
            <person name="Jung H."/>
            <person name="Kim Y.O."/>
            <person name="Kong H.J."/>
            <person name="Kim J.W."/>
            <person name="Kim Y.S."/>
        </authorList>
    </citation>
    <scope>NUCLEOTIDE SEQUENCE [LARGE SCALE GENOMIC DNA]</scope>
    <source>
        <strain evidence="3 4">YPD9-1</strain>
    </source>
</reference>
<dbReference type="InterPro" id="IPR011055">
    <property type="entry name" value="Dup_hybrid_motif"/>
</dbReference>
<feature type="domain" description="M23ase beta-sheet core" evidence="2">
    <location>
        <begin position="1"/>
        <end position="25"/>
    </location>
</feature>
<dbReference type="Pfam" id="PF01551">
    <property type="entry name" value="Peptidase_M23"/>
    <property type="match status" value="1"/>
</dbReference>
<evidence type="ECO:0000313" key="3">
    <source>
        <dbReference type="EMBL" id="UJF33175.1"/>
    </source>
</evidence>
<evidence type="ECO:0000256" key="1">
    <source>
        <dbReference type="SAM" id="MobiDB-lite"/>
    </source>
</evidence>
<protein>
    <submittedName>
        <fullName evidence="3">M23 family metallopeptidase</fullName>
    </submittedName>
</protein>
<organism evidence="3 4">
    <name type="scientific">Paenibacillus hexagrammi</name>
    <dbReference type="NCBI Taxonomy" id="2908839"/>
    <lineage>
        <taxon>Bacteria</taxon>
        <taxon>Bacillati</taxon>
        <taxon>Bacillota</taxon>
        <taxon>Bacilli</taxon>
        <taxon>Bacillales</taxon>
        <taxon>Paenibacillaceae</taxon>
        <taxon>Paenibacillus</taxon>
    </lineage>
</organism>
<proteinExistence type="predicted"/>
<dbReference type="RefSeq" id="WP_235119513.1">
    <property type="nucleotide sequence ID" value="NZ_CP090978.1"/>
</dbReference>
<feature type="region of interest" description="Disordered" evidence="1">
    <location>
        <begin position="1"/>
        <end position="30"/>
    </location>
</feature>
<gene>
    <name evidence="3" type="ORF">L0M14_27150</name>
</gene>
<dbReference type="EMBL" id="CP090978">
    <property type="protein sequence ID" value="UJF33175.1"/>
    <property type="molecule type" value="Genomic_DNA"/>
</dbReference>
<dbReference type="Gene3D" id="2.70.70.10">
    <property type="entry name" value="Glucose Permease (Domain IIA)"/>
    <property type="match status" value="1"/>
</dbReference>
<dbReference type="Proteomes" id="UP001649230">
    <property type="component" value="Chromosome"/>
</dbReference>